<keyword evidence="3" id="KW-1185">Reference proteome</keyword>
<proteinExistence type="predicted"/>
<feature type="region of interest" description="Disordered" evidence="1">
    <location>
        <begin position="77"/>
        <end position="112"/>
    </location>
</feature>
<evidence type="ECO:0000256" key="1">
    <source>
        <dbReference type="SAM" id="MobiDB-lite"/>
    </source>
</evidence>
<dbReference type="EMBL" id="OX459951">
    <property type="protein sequence ID" value="CAI9156763.1"/>
    <property type="molecule type" value="Genomic_DNA"/>
</dbReference>
<name>A0ABN8Y5I0_RANTA</name>
<reference evidence="2" key="1">
    <citation type="submission" date="2023-04" db="EMBL/GenBank/DDBJ databases">
        <authorList>
            <consortium name="ELIXIR-Norway"/>
        </authorList>
    </citation>
    <scope>NUCLEOTIDE SEQUENCE [LARGE SCALE GENOMIC DNA]</scope>
</reference>
<protein>
    <submittedName>
        <fullName evidence="2">Uncharacterized protein</fullName>
    </submittedName>
</protein>
<sequence>MCYPRGGIFFFPHLFHPEGNKSIPNFLPLAGLLHRKLPLVQFYRKPEVCTSVHTTVLPTPTLPPPDPAGVLRFPCQSSSPGKPVYTTELSPGGREVEPARAGSSRTLGPSAAEMSVPGHVWHVIPRRLGQTWHTVPRAKAL</sequence>
<evidence type="ECO:0000313" key="2">
    <source>
        <dbReference type="EMBL" id="CAI9156763.1"/>
    </source>
</evidence>
<evidence type="ECO:0000313" key="3">
    <source>
        <dbReference type="Proteomes" id="UP001176941"/>
    </source>
</evidence>
<organism evidence="2 3">
    <name type="scientific">Rangifer tarandus platyrhynchus</name>
    <name type="common">Svalbard reindeer</name>
    <dbReference type="NCBI Taxonomy" id="3082113"/>
    <lineage>
        <taxon>Eukaryota</taxon>
        <taxon>Metazoa</taxon>
        <taxon>Chordata</taxon>
        <taxon>Craniata</taxon>
        <taxon>Vertebrata</taxon>
        <taxon>Euteleostomi</taxon>
        <taxon>Mammalia</taxon>
        <taxon>Eutheria</taxon>
        <taxon>Laurasiatheria</taxon>
        <taxon>Artiodactyla</taxon>
        <taxon>Ruminantia</taxon>
        <taxon>Pecora</taxon>
        <taxon>Cervidae</taxon>
        <taxon>Odocoileinae</taxon>
        <taxon>Rangifer</taxon>
    </lineage>
</organism>
<dbReference type="Proteomes" id="UP001176941">
    <property type="component" value="Chromosome 15"/>
</dbReference>
<accession>A0ABN8Y5I0</accession>
<gene>
    <name evidence="2" type="ORF">MRATA1EN1_LOCUS5725</name>
</gene>